<evidence type="ECO:0000313" key="13">
    <source>
        <dbReference type="EMBL" id="KXK60406.1"/>
    </source>
</evidence>
<feature type="domain" description="Carbohydrate kinase FGGY N-terminal" evidence="11">
    <location>
        <begin position="8"/>
        <end position="223"/>
    </location>
</feature>
<protein>
    <recommendedName>
        <fullName evidence="8 10">Xylulose kinase</fullName>
        <shortName evidence="8 10">Xylulokinase</shortName>
        <ecNumber evidence="8 10">2.7.1.17</ecNumber>
    </recommendedName>
</protein>
<dbReference type="Pfam" id="PF00370">
    <property type="entry name" value="FGGY_N"/>
    <property type="match status" value="1"/>
</dbReference>
<feature type="domain" description="Carbohydrate kinase FGGY C-terminal" evidence="12">
    <location>
        <begin position="242"/>
        <end position="425"/>
    </location>
</feature>
<evidence type="ECO:0000259" key="11">
    <source>
        <dbReference type="Pfam" id="PF00370"/>
    </source>
</evidence>
<keyword evidence="5 8" id="KW-0418">Kinase</keyword>
<sequence>MSGARTLVAGVDSSTQSTKVVVCDAETGEVLRAGRAPHPDGTEVDPRWWWAAYEQASAGLLDGVAAIGVGGQQQGMVCLDEAGEVLRPAILWNDTRSARAAVDLTGEFGGPKAWADAVGLVPVASFTVTKLRWFSRAEPELAARTSMVLLPHDWLTHRLRVDGGEPTTDRGEASGTGYWSPAAGAYRQDLVRLAFGRDVALPRVAGPAEVVGETASGALLSAGTGDTMGGALGVGLRPGDVVVSLGTSGCVYGLSDVPTADASGLVAGYADATGRFLPLVCTLNAARVLVTVADLLGRSLAELDELALSAQPGAGGLTLLPYLDGERTPNLPDARGLLAGLTRANASAANLARAAVEGMLGGIADALHALRAQQVPVDRVLLIGGAARSRAVRAVAPALFGTPVSVPRPAEYVALGAARQAAWALSGGAEPPPWPVEAEEVTAADTPEVYERYVDVRHQALPLLT</sequence>
<dbReference type="EMBL" id="LRQV01000073">
    <property type="protein sequence ID" value="KXK60406.1"/>
    <property type="molecule type" value="Genomic_DNA"/>
</dbReference>
<dbReference type="Proteomes" id="UP000070620">
    <property type="component" value="Unassembled WGS sequence"/>
</dbReference>
<evidence type="ECO:0000256" key="10">
    <source>
        <dbReference type="RuleBase" id="RU364073"/>
    </source>
</evidence>
<evidence type="ECO:0000256" key="7">
    <source>
        <dbReference type="ARBA" id="ARBA00023277"/>
    </source>
</evidence>
<keyword evidence="14" id="KW-1185">Reference proteome</keyword>
<dbReference type="PANTHER" id="PTHR43095:SF5">
    <property type="entry name" value="XYLULOSE KINASE"/>
    <property type="match status" value="1"/>
</dbReference>
<comment type="catalytic activity">
    <reaction evidence="8 10">
        <text>D-xylulose + ATP = D-xylulose 5-phosphate + ADP + H(+)</text>
        <dbReference type="Rhea" id="RHEA:10964"/>
        <dbReference type="ChEBI" id="CHEBI:15378"/>
        <dbReference type="ChEBI" id="CHEBI:17140"/>
        <dbReference type="ChEBI" id="CHEBI:30616"/>
        <dbReference type="ChEBI" id="CHEBI:57737"/>
        <dbReference type="ChEBI" id="CHEBI:456216"/>
        <dbReference type="EC" id="2.7.1.17"/>
    </reaction>
</comment>
<evidence type="ECO:0000256" key="9">
    <source>
        <dbReference type="RuleBase" id="RU003733"/>
    </source>
</evidence>
<keyword evidence="6 8" id="KW-0067">ATP-binding</keyword>
<evidence type="ECO:0000256" key="2">
    <source>
        <dbReference type="ARBA" id="ARBA00022629"/>
    </source>
</evidence>
<keyword evidence="7 8" id="KW-0119">Carbohydrate metabolism</keyword>
<dbReference type="InterPro" id="IPR000577">
    <property type="entry name" value="Carb_kinase_FGGY"/>
</dbReference>
<dbReference type="InterPro" id="IPR018484">
    <property type="entry name" value="FGGY_N"/>
</dbReference>
<evidence type="ECO:0000256" key="5">
    <source>
        <dbReference type="ARBA" id="ARBA00022777"/>
    </source>
</evidence>
<dbReference type="InterPro" id="IPR018485">
    <property type="entry name" value="FGGY_C"/>
</dbReference>
<dbReference type="GO" id="GO:0042732">
    <property type="term" value="P:D-xylose metabolic process"/>
    <property type="evidence" value="ECO:0007669"/>
    <property type="project" value="UniProtKB-KW"/>
</dbReference>
<accession>A0A136PQB9</accession>
<dbReference type="OrthoDB" id="9805576at2"/>
<dbReference type="PIRSF" id="PIRSF000538">
    <property type="entry name" value="GlpK"/>
    <property type="match status" value="1"/>
</dbReference>
<proteinExistence type="inferred from homology"/>
<dbReference type="Pfam" id="PF02782">
    <property type="entry name" value="FGGY_C"/>
    <property type="match status" value="1"/>
</dbReference>
<gene>
    <name evidence="8 10" type="primary">xylB</name>
    <name evidence="13" type="ORF">AWW66_19170</name>
</gene>
<dbReference type="InterPro" id="IPR043129">
    <property type="entry name" value="ATPase_NBD"/>
</dbReference>
<reference evidence="13 14" key="1">
    <citation type="submission" date="2016-01" db="EMBL/GenBank/DDBJ databases">
        <title>Whole genome sequence and analysis of Micromonospora rosaria DSM 803, which can produce antibacterial substance rosamicin.</title>
        <authorList>
            <person name="Yang H."/>
            <person name="He X."/>
            <person name="Zhu D."/>
        </authorList>
    </citation>
    <scope>NUCLEOTIDE SEQUENCE [LARGE SCALE GENOMIC DNA]</scope>
    <source>
        <strain evidence="13 14">DSM 803</strain>
    </source>
</reference>
<dbReference type="EC" id="2.7.1.17" evidence="8 10"/>
<feature type="active site" description="Proton acceptor" evidence="8">
    <location>
        <position position="226"/>
    </location>
</feature>
<name>A0A136PQB9_9ACTN</name>
<evidence type="ECO:0000313" key="14">
    <source>
        <dbReference type="Proteomes" id="UP000070620"/>
    </source>
</evidence>
<feature type="site" description="Important for activity" evidence="8">
    <location>
        <position position="12"/>
    </location>
</feature>
<evidence type="ECO:0000256" key="3">
    <source>
        <dbReference type="ARBA" id="ARBA00022679"/>
    </source>
</evidence>
<dbReference type="InterPro" id="IPR018483">
    <property type="entry name" value="Carb_kinase_FGGY_CS"/>
</dbReference>
<dbReference type="GO" id="GO:0005998">
    <property type="term" value="P:xylulose catabolic process"/>
    <property type="evidence" value="ECO:0007669"/>
    <property type="project" value="UniProtKB-UniRule"/>
</dbReference>
<evidence type="ECO:0000259" key="12">
    <source>
        <dbReference type="Pfam" id="PF02782"/>
    </source>
</evidence>
<dbReference type="GO" id="GO:0005524">
    <property type="term" value="F:ATP binding"/>
    <property type="evidence" value="ECO:0007669"/>
    <property type="project" value="UniProtKB-UniRule"/>
</dbReference>
<dbReference type="PANTHER" id="PTHR43095">
    <property type="entry name" value="SUGAR KINASE"/>
    <property type="match status" value="1"/>
</dbReference>
<evidence type="ECO:0000256" key="6">
    <source>
        <dbReference type="ARBA" id="ARBA00022840"/>
    </source>
</evidence>
<keyword evidence="2 8" id="KW-0859">Xylose metabolism</keyword>
<keyword evidence="3 8" id="KW-0808">Transferase</keyword>
<dbReference type="NCBIfam" id="TIGR01312">
    <property type="entry name" value="XylB"/>
    <property type="match status" value="1"/>
</dbReference>
<dbReference type="SUPFAM" id="SSF53067">
    <property type="entry name" value="Actin-like ATPase domain"/>
    <property type="match status" value="2"/>
</dbReference>
<comment type="similarity">
    <text evidence="1 8 9">Belongs to the FGGY kinase family.</text>
</comment>
<keyword evidence="4 8" id="KW-0547">Nucleotide-binding</keyword>
<dbReference type="AlphaFoldDB" id="A0A136PQB9"/>
<dbReference type="PROSITE" id="PS00445">
    <property type="entry name" value="FGGY_KINASES_2"/>
    <property type="match status" value="1"/>
</dbReference>
<dbReference type="CDD" id="cd07809">
    <property type="entry name" value="ASKHA_NBD_FGGY_BaXK-like"/>
    <property type="match status" value="1"/>
</dbReference>
<evidence type="ECO:0000256" key="1">
    <source>
        <dbReference type="ARBA" id="ARBA00009156"/>
    </source>
</evidence>
<comment type="caution">
    <text evidence="13">The sequence shown here is derived from an EMBL/GenBank/DDBJ whole genome shotgun (WGS) entry which is preliminary data.</text>
</comment>
<evidence type="ECO:0000256" key="4">
    <source>
        <dbReference type="ARBA" id="ARBA00022741"/>
    </source>
</evidence>
<comment type="caution">
    <text evidence="8">Lacks conserved residue(s) required for the propagation of feature annotation.</text>
</comment>
<evidence type="ECO:0000256" key="8">
    <source>
        <dbReference type="HAMAP-Rule" id="MF_02220"/>
    </source>
</evidence>
<dbReference type="RefSeq" id="WP_067368197.1">
    <property type="nucleotide sequence ID" value="NZ_JBIUBN010000038.1"/>
</dbReference>
<comment type="function">
    <text evidence="8">Catalyzes the phosphorylation of D-xylulose to D-xylulose 5-phosphate.</text>
</comment>
<dbReference type="InterPro" id="IPR050406">
    <property type="entry name" value="FGGY_Carb_Kinase"/>
</dbReference>
<dbReference type="GO" id="GO:0004856">
    <property type="term" value="F:D-xylulokinase activity"/>
    <property type="evidence" value="ECO:0007669"/>
    <property type="project" value="UniProtKB-UniRule"/>
</dbReference>
<dbReference type="HAMAP" id="MF_02220">
    <property type="entry name" value="XylB"/>
    <property type="match status" value="1"/>
</dbReference>
<dbReference type="Gene3D" id="3.30.420.40">
    <property type="match status" value="2"/>
</dbReference>
<organism evidence="13 14">
    <name type="scientific">Micromonospora rosaria</name>
    <dbReference type="NCBI Taxonomy" id="47874"/>
    <lineage>
        <taxon>Bacteria</taxon>
        <taxon>Bacillati</taxon>
        <taxon>Actinomycetota</taxon>
        <taxon>Actinomycetes</taxon>
        <taxon>Micromonosporales</taxon>
        <taxon>Micromonosporaceae</taxon>
        <taxon>Micromonospora</taxon>
    </lineage>
</organism>
<dbReference type="InterPro" id="IPR006000">
    <property type="entry name" value="Xylulokinase"/>
</dbReference>